<dbReference type="AlphaFoldDB" id="A0AA38IU51"/>
<protein>
    <submittedName>
        <fullName evidence="1">Uncharacterized protein</fullName>
    </submittedName>
</protein>
<name>A0AA38IU51_9CUCU</name>
<proteinExistence type="predicted"/>
<comment type="caution">
    <text evidence="1">The sequence shown here is derived from an EMBL/GenBank/DDBJ whole genome shotgun (WGS) entry which is preliminary data.</text>
</comment>
<organism evidence="1 2">
    <name type="scientific">Zophobas morio</name>
    <dbReference type="NCBI Taxonomy" id="2755281"/>
    <lineage>
        <taxon>Eukaryota</taxon>
        <taxon>Metazoa</taxon>
        <taxon>Ecdysozoa</taxon>
        <taxon>Arthropoda</taxon>
        <taxon>Hexapoda</taxon>
        <taxon>Insecta</taxon>
        <taxon>Pterygota</taxon>
        <taxon>Neoptera</taxon>
        <taxon>Endopterygota</taxon>
        <taxon>Coleoptera</taxon>
        <taxon>Polyphaga</taxon>
        <taxon>Cucujiformia</taxon>
        <taxon>Tenebrionidae</taxon>
        <taxon>Zophobas</taxon>
    </lineage>
</organism>
<dbReference type="Proteomes" id="UP001168821">
    <property type="component" value="Unassembled WGS sequence"/>
</dbReference>
<sequence length="119" mass="14052">MKEDFLERCRQCLITCCENIKDRYDFSNDLWFLVDNFNPCKVLSKESGLQSLYDIIKLTPRIVNDLEVIQSIDDEWRAIPNYYDILMLNVNDETDDFWAKLNVKDGIILSCLKMSLIKC</sequence>
<keyword evidence="2" id="KW-1185">Reference proteome</keyword>
<dbReference type="EMBL" id="JALNTZ010000002">
    <property type="protein sequence ID" value="KAJ3661713.1"/>
    <property type="molecule type" value="Genomic_DNA"/>
</dbReference>
<evidence type="ECO:0000313" key="2">
    <source>
        <dbReference type="Proteomes" id="UP001168821"/>
    </source>
</evidence>
<evidence type="ECO:0000313" key="1">
    <source>
        <dbReference type="EMBL" id="KAJ3661713.1"/>
    </source>
</evidence>
<reference evidence="1" key="1">
    <citation type="journal article" date="2023" name="G3 (Bethesda)">
        <title>Whole genome assemblies of Zophobas morio and Tenebrio molitor.</title>
        <authorList>
            <person name="Kaur S."/>
            <person name="Stinson S.A."/>
            <person name="diCenzo G.C."/>
        </authorList>
    </citation>
    <scope>NUCLEOTIDE SEQUENCE</scope>
    <source>
        <strain evidence="1">QUZm001</strain>
    </source>
</reference>
<accession>A0AA38IU51</accession>
<gene>
    <name evidence="1" type="ORF">Zmor_006100</name>
</gene>